<protein>
    <submittedName>
        <fullName evidence="1">7079_t:CDS:1</fullName>
    </submittedName>
</protein>
<keyword evidence="2" id="KW-1185">Reference proteome</keyword>
<comment type="caution">
    <text evidence="1">The sequence shown here is derived from an EMBL/GenBank/DDBJ whole genome shotgun (WGS) entry which is preliminary data.</text>
</comment>
<proteinExistence type="predicted"/>
<evidence type="ECO:0000313" key="1">
    <source>
        <dbReference type="EMBL" id="CAG8640788.1"/>
    </source>
</evidence>
<feature type="non-terminal residue" evidence="1">
    <location>
        <position position="499"/>
    </location>
</feature>
<dbReference type="Proteomes" id="UP000789860">
    <property type="component" value="Unassembled WGS sequence"/>
</dbReference>
<organism evidence="1 2">
    <name type="scientific">Scutellospora calospora</name>
    <dbReference type="NCBI Taxonomy" id="85575"/>
    <lineage>
        <taxon>Eukaryota</taxon>
        <taxon>Fungi</taxon>
        <taxon>Fungi incertae sedis</taxon>
        <taxon>Mucoromycota</taxon>
        <taxon>Glomeromycotina</taxon>
        <taxon>Glomeromycetes</taxon>
        <taxon>Diversisporales</taxon>
        <taxon>Gigasporaceae</taxon>
        <taxon>Scutellospora</taxon>
    </lineage>
</organism>
<accession>A0ACA9N8H8</accession>
<feature type="non-terminal residue" evidence="1">
    <location>
        <position position="1"/>
    </location>
</feature>
<reference evidence="1" key="1">
    <citation type="submission" date="2021-06" db="EMBL/GenBank/DDBJ databases">
        <authorList>
            <person name="Kallberg Y."/>
            <person name="Tangrot J."/>
            <person name="Rosling A."/>
        </authorList>
    </citation>
    <scope>NUCLEOTIDE SEQUENCE</scope>
    <source>
        <strain evidence="1">AU212A</strain>
    </source>
</reference>
<dbReference type="EMBL" id="CAJVPM010021572">
    <property type="protein sequence ID" value="CAG8640788.1"/>
    <property type="molecule type" value="Genomic_DNA"/>
</dbReference>
<gene>
    <name evidence="1" type="ORF">SCALOS_LOCUS8320</name>
</gene>
<evidence type="ECO:0000313" key="2">
    <source>
        <dbReference type="Proteomes" id="UP000789860"/>
    </source>
</evidence>
<sequence>QNAELQDYYKMKPDMLLEQLERLARRKMHKLKDLLEYALTIENLLKMAMILLRSRANIPVVCCGEAGCGKTSLISFLSMVMEVNFRALNLHAGVHESDILEFMEKATELARESETWIFLDEINTCDHIGMLGSLISHRLLNGKQIHPNIRIFAACNPYRLRAKAQSNVGLSARLYEEKGKLVYQVHPMPDQILDYVWDYGHLKAEDERNYIEIMVKTQLNHPFFAELLCASQAFIRDVEEPFSVSLRDAKRAIKLFKFFKDKFNKLNSTQNSGILETRSLVLALSLCYLFRLHDQSQRKEYRKKMINIIGKYQTINDEPRNRYRQDKDFFERIISLEQDNYISRMRCPEGTAANEALLENILVMIVCIQTRIPVFIIGAPGSSKSLAVRIISMNLRGADSNDPYFRKLPQVYMIPYQGSSSSTSDGITKVFQSAQNYQHTSSKENPVTAVVLLDEVGLAETSPYNPLKVLHALLEPPLGSKSSEPAVPVIGISNWRLDN</sequence>
<name>A0ACA9N8H8_9GLOM</name>